<dbReference type="OrthoDB" id="881979at2"/>
<dbReference type="InterPro" id="IPR006175">
    <property type="entry name" value="YjgF/YER057c/UK114"/>
</dbReference>
<keyword evidence="2" id="KW-1185">Reference proteome</keyword>
<evidence type="ECO:0000313" key="2">
    <source>
        <dbReference type="Proteomes" id="UP000306918"/>
    </source>
</evidence>
<gene>
    <name evidence="1" type="ORF">FAM09_10825</name>
</gene>
<evidence type="ECO:0000313" key="1">
    <source>
        <dbReference type="EMBL" id="THU40528.1"/>
    </source>
</evidence>
<dbReference type="Proteomes" id="UP000306918">
    <property type="component" value="Unassembled WGS sequence"/>
</dbReference>
<accession>A0A4S8HXN6</accession>
<sequence length="129" mass="14522">MEKRIINPWQWQDQRSYVQAVEVKHAQGTLYCSGQAAVSVDGKSSAADMKTQLVQAIQNLEKVIGEAGYDCKNIVRLNILTTSSAELFTCFDIFQEWITKHGIKQASTLIEVKSLFETLKIELEATVVR</sequence>
<dbReference type="SUPFAM" id="SSF55298">
    <property type="entry name" value="YjgF-like"/>
    <property type="match status" value="1"/>
</dbReference>
<proteinExistence type="predicted"/>
<reference evidence="1 2" key="1">
    <citation type="submission" date="2019-04" db="EMBL/GenBank/DDBJ databases">
        <title>Niastella caeni sp. nov., isolated from activated sludge.</title>
        <authorList>
            <person name="Sheng M."/>
        </authorList>
    </citation>
    <scope>NUCLEOTIDE SEQUENCE [LARGE SCALE GENOMIC DNA]</scope>
    <source>
        <strain evidence="1 2">HX-2-15</strain>
    </source>
</reference>
<name>A0A4S8HXN6_9BACT</name>
<dbReference type="Gene3D" id="3.30.1330.40">
    <property type="entry name" value="RutC-like"/>
    <property type="match status" value="1"/>
</dbReference>
<dbReference type="Pfam" id="PF01042">
    <property type="entry name" value="Ribonuc_L-PSP"/>
    <property type="match status" value="1"/>
</dbReference>
<comment type="caution">
    <text evidence="1">The sequence shown here is derived from an EMBL/GenBank/DDBJ whole genome shotgun (WGS) entry which is preliminary data.</text>
</comment>
<dbReference type="CDD" id="cd00448">
    <property type="entry name" value="YjgF_YER057c_UK114_family"/>
    <property type="match status" value="1"/>
</dbReference>
<protein>
    <submittedName>
        <fullName evidence="1">RidA family protein</fullName>
    </submittedName>
</protein>
<dbReference type="InterPro" id="IPR035959">
    <property type="entry name" value="RutC-like_sf"/>
</dbReference>
<dbReference type="EMBL" id="STFF01000002">
    <property type="protein sequence ID" value="THU40528.1"/>
    <property type="molecule type" value="Genomic_DNA"/>
</dbReference>
<organism evidence="1 2">
    <name type="scientific">Niastella caeni</name>
    <dbReference type="NCBI Taxonomy" id="2569763"/>
    <lineage>
        <taxon>Bacteria</taxon>
        <taxon>Pseudomonadati</taxon>
        <taxon>Bacteroidota</taxon>
        <taxon>Chitinophagia</taxon>
        <taxon>Chitinophagales</taxon>
        <taxon>Chitinophagaceae</taxon>
        <taxon>Niastella</taxon>
    </lineage>
</organism>
<dbReference type="PANTHER" id="PTHR43857:SF1">
    <property type="entry name" value="YJGH FAMILY PROTEIN"/>
    <property type="match status" value="1"/>
</dbReference>
<dbReference type="PANTHER" id="PTHR43857">
    <property type="entry name" value="BLR7761 PROTEIN"/>
    <property type="match status" value="1"/>
</dbReference>
<dbReference type="AlphaFoldDB" id="A0A4S8HXN6"/>